<accession>A0A1I4LHD0</accession>
<proteinExistence type="predicted"/>
<protein>
    <submittedName>
        <fullName evidence="2">Uncharacterized protein</fullName>
    </submittedName>
</protein>
<keyword evidence="3" id="KW-1185">Reference proteome</keyword>
<feature type="transmembrane region" description="Helical" evidence="1">
    <location>
        <begin position="6"/>
        <end position="29"/>
    </location>
</feature>
<evidence type="ECO:0000313" key="2">
    <source>
        <dbReference type="EMBL" id="SFL90213.1"/>
    </source>
</evidence>
<dbReference type="EMBL" id="FOUB01000006">
    <property type="protein sequence ID" value="SFL90213.1"/>
    <property type="molecule type" value="Genomic_DNA"/>
</dbReference>
<dbReference type="Proteomes" id="UP000183287">
    <property type="component" value="Unassembled WGS sequence"/>
</dbReference>
<sequence length="193" mass="22078">MSTLETISSIAILATPFLLAGLGGLGWIIKNRIESSQTKQDAQASRIRELEDKLREDRIATYNAILDPCFLLFTSEAAFSLDPKFRNKNKNDLAIAKMLSVEYRQVGFKLSLVANDSVVRAYNALMQFFYHTEQDSRPIDDKTQDWLALMGTLLLEIRKSMGNASSSLDRWEMIEWFMSDAPQIKAMHESRYR</sequence>
<keyword evidence="1" id="KW-0812">Transmembrane</keyword>
<organism evidence="2 3">
    <name type="scientific">Nitrosomonas communis</name>
    <dbReference type="NCBI Taxonomy" id="44574"/>
    <lineage>
        <taxon>Bacteria</taxon>
        <taxon>Pseudomonadati</taxon>
        <taxon>Pseudomonadota</taxon>
        <taxon>Betaproteobacteria</taxon>
        <taxon>Nitrosomonadales</taxon>
        <taxon>Nitrosomonadaceae</taxon>
        <taxon>Nitrosomonas</taxon>
    </lineage>
</organism>
<gene>
    <name evidence="2" type="ORF">SAMN05421863_1006117</name>
</gene>
<dbReference type="OrthoDB" id="6402399at2"/>
<evidence type="ECO:0000313" key="3">
    <source>
        <dbReference type="Proteomes" id="UP000183287"/>
    </source>
</evidence>
<keyword evidence="1" id="KW-1133">Transmembrane helix</keyword>
<keyword evidence="1" id="KW-0472">Membrane</keyword>
<dbReference type="AlphaFoldDB" id="A0A1I4LHD0"/>
<evidence type="ECO:0000256" key="1">
    <source>
        <dbReference type="SAM" id="Phobius"/>
    </source>
</evidence>
<name>A0A1I4LHD0_9PROT</name>
<dbReference type="RefSeq" id="WP_074904019.1">
    <property type="nucleotide sequence ID" value="NZ_FOUB01000006.1"/>
</dbReference>
<reference evidence="3" key="1">
    <citation type="submission" date="2016-10" db="EMBL/GenBank/DDBJ databases">
        <authorList>
            <person name="Varghese N."/>
            <person name="Submissions S."/>
        </authorList>
    </citation>
    <scope>NUCLEOTIDE SEQUENCE [LARGE SCALE GENOMIC DNA]</scope>
    <source>
        <strain evidence="3">Nm44</strain>
    </source>
</reference>